<evidence type="ECO:0000256" key="1">
    <source>
        <dbReference type="ARBA" id="ARBA00005769"/>
    </source>
</evidence>
<dbReference type="GO" id="GO:0048038">
    <property type="term" value="F:quinone binding"/>
    <property type="evidence" value="ECO:0007669"/>
    <property type="project" value="UniProtKB-KW"/>
</dbReference>
<gene>
    <name evidence="9" type="ORF">SAMN05421756_101144</name>
</gene>
<keyword evidence="2 6" id="KW-0813">Transport</keyword>
<keyword evidence="7" id="KW-0175">Coiled coil</keyword>
<dbReference type="GO" id="GO:0051287">
    <property type="term" value="F:NAD binding"/>
    <property type="evidence" value="ECO:0007669"/>
    <property type="project" value="InterPro"/>
</dbReference>
<protein>
    <submittedName>
        <fullName evidence="9">NADH-quinone oxidoreductase subunit D</fullName>
    </submittedName>
</protein>
<evidence type="ECO:0000256" key="7">
    <source>
        <dbReference type="SAM" id="Coils"/>
    </source>
</evidence>
<accession>A0A1H8Z8Q0</accession>
<keyword evidence="5 6" id="KW-0520">NAD</keyword>
<evidence type="ECO:0000259" key="8">
    <source>
        <dbReference type="Pfam" id="PF00346"/>
    </source>
</evidence>
<evidence type="ECO:0000256" key="5">
    <source>
        <dbReference type="ARBA" id="ARBA00023027"/>
    </source>
</evidence>
<dbReference type="AlphaFoldDB" id="A0A1H8Z8Q0"/>
<dbReference type="EMBL" id="FOFA01000001">
    <property type="protein sequence ID" value="SEP60814.1"/>
    <property type="molecule type" value="Genomic_DNA"/>
</dbReference>
<dbReference type="Gene3D" id="1.10.645.10">
    <property type="entry name" value="Cytochrome-c3 Hydrogenase, chain B"/>
    <property type="match status" value="1"/>
</dbReference>
<proteinExistence type="inferred from homology"/>
<evidence type="ECO:0000256" key="3">
    <source>
        <dbReference type="ARBA" id="ARBA00022719"/>
    </source>
</evidence>
<dbReference type="InterPro" id="IPR022885">
    <property type="entry name" value="NDH1_su_D/H"/>
</dbReference>
<evidence type="ECO:0000256" key="6">
    <source>
        <dbReference type="RuleBase" id="RU003685"/>
    </source>
</evidence>
<organism evidence="9 10">
    <name type="scientific">Microlunatus flavus</name>
    <dbReference type="NCBI Taxonomy" id="1036181"/>
    <lineage>
        <taxon>Bacteria</taxon>
        <taxon>Bacillati</taxon>
        <taxon>Actinomycetota</taxon>
        <taxon>Actinomycetes</taxon>
        <taxon>Propionibacteriales</taxon>
        <taxon>Propionibacteriaceae</taxon>
        <taxon>Microlunatus</taxon>
    </lineage>
</organism>
<evidence type="ECO:0000256" key="2">
    <source>
        <dbReference type="ARBA" id="ARBA00022448"/>
    </source>
</evidence>
<dbReference type="InterPro" id="IPR029014">
    <property type="entry name" value="NiFe-Hase_large"/>
</dbReference>
<comment type="similarity">
    <text evidence="1 6">Belongs to the complex I 49 kDa subunit family.</text>
</comment>
<dbReference type="STRING" id="1036181.SAMN05421756_101144"/>
<dbReference type="Pfam" id="PF00346">
    <property type="entry name" value="Complex1_49kDa"/>
    <property type="match status" value="2"/>
</dbReference>
<keyword evidence="4 6" id="KW-1278">Translocase</keyword>
<feature type="domain" description="NADH-quinone oxidoreductase subunit D" evidence="8">
    <location>
        <begin position="154"/>
        <end position="308"/>
    </location>
</feature>
<dbReference type="GO" id="GO:0016651">
    <property type="term" value="F:oxidoreductase activity, acting on NAD(P)H"/>
    <property type="evidence" value="ECO:0007669"/>
    <property type="project" value="InterPro"/>
</dbReference>
<keyword evidence="3" id="KW-0874">Quinone</keyword>
<feature type="domain" description="NADH-quinone oxidoreductase subunit D" evidence="8">
    <location>
        <begin position="315"/>
        <end position="389"/>
    </location>
</feature>
<dbReference type="RefSeq" id="WP_198409867.1">
    <property type="nucleotide sequence ID" value="NZ_FOFA01000001.1"/>
</dbReference>
<evidence type="ECO:0000313" key="10">
    <source>
        <dbReference type="Proteomes" id="UP000198504"/>
    </source>
</evidence>
<dbReference type="PANTHER" id="PTHR11993:SF10">
    <property type="entry name" value="NADH DEHYDROGENASE [UBIQUINONE] IRON-SULFUR PROTEIN 2, MITOCHONDRIAL"/>
    <property type="match status" value="1"/>
</dbReference>
<dbReference type="SUPFAM" id="SSF56762">
    <property type="entry name" value="HydB/Nqo4-like"/>
    <property type="match status" value="1"/>
</dbReference>
<evidence type="ECO:0000256" key="4">
    <source>
        <dbReference type="ARBA" id="ARBA00022967"/>
    </source>
</evidence>
<keyword evidence="10" id="KW-1185">Reference proteome</keyword>
<reference evidence="10" key="1">
    <citation type="submission" date="2016-10" db="EMBL/GenBank/DDBJ databases">
        <authorList>
            <person name="Varghese N."/>
            <person name="Submissions S."/>
        </authorList>
    </citation>
    <scope>NUCLEOTIDE SEQUENCE [LARGE SCALE GENOMIC DNA]</scope>
    <source>
        <strain evidence="10">CGMCC 4.6856</strain>
    </source>
</reference>
<name>A0A1H8Z8Q0_9ACTN</name>
<dbReference type="InterPro" id="IPR014029">
    <property type="entry name" value="NADH_UbQ_OxRdtase_49kDa_CS"/>
</dbReference>
<dbReference type="InterPro" id="IPR001135">
    <property type="entry name" value="NADH_Q_OxRdtase_suD"/>
</dbReference>
<dbReference type="Proteomes" id="UP000198504">
    <property type="component" value="Unassembled WGS sequence"/>
</dbReference>
<sequence>MPTPLRVLVGALGPGVLPRLPETGATPAGALLLDLGPEHPSGTGLVELRLWVEDGVVTEAGVVVGALHRGVEKLFEVRDYRQVLVLADRHDWQAPFAAELTVALTCEQMLGLEVPPRALWLRTLLAEHTRVLSHLGFLGWVPSRLGVGSSVPALRESLRRQLQDLTGNRVHPMVNRVGGLAADADGAWLDAELEVLDAVREAADRLDEQLASATLQELLVGTAVLPRDLVEAYGVTGPAARASGLDVDLRRQRPYLAYAELASLLRPDPAGAGDAYARLATLVHELRVSADLVEACAARLRELDGEVAVRLGKVVRLPEGEAYGATEAPLGVSGVFLVSRGEKTPWRLKLRTPSFNHVAALEPLLRGVPVDALEATLATIGYVVGDLDK</sequence>
<evidence type="ECO:0000313" key="9">
    <source>
        <dbReference type="EMBL" id="SEP60814.1"/>
    </source>
</evidence>
<dbReference type="PANTHER" id="PTHR11993">
    <property type="entry name" value="NADH-UBIQUINONE OXIDOREDUCTASE 49 KDA SUBUNIT"/>
    <property type="match status" value="1"/>
</dbReference>
<feature type="coiled-coil region" evidence="7">
    <location>
        <begin position="189"/>
        <end position="216"/>
    </location>
</feature>
<dbReference type="PROSITE" id="PS00535">
    <property type="entry name" value="COMPLEX1_49K"/>
    <property type="match status" value="1"/>
</dbReference>